<protein>
    <submittedName>
        <fullName evidence="1">Uncharacterized protein</fullName>
    </submittedName>
</protein>
<name>W7SZ69_9STRA</name>
<comment type="caution">
    <text evidence="1">The sequence shown here is derived from an EMBL/GenBank/DDBJ whole genome shotgun (WGS) entry which is preliminary data.</text>
</comment>
<organism evidence="1 2">
    <name type="scientific">Nannochloropsis gaditana</name>
    <dbReference type="NCBI Taxonomy" id="72520"/>
    <lineage>
        <taxon>Eukaryota</taxon>
        <taxon>Sar</taxon>
        <taxon>Stramenopiles</taxon>
        <taxon>Ochrophyta</taxon>
        <taxon>Eustigmatophyceae</taxon>
        <taxon>Eustigmatales</taxon>
        <taxon>Monodopsidaceae</taxon>
        <taxon>Nannochloropsis</taxon>
    </lineage>
</organism>
<evidence type="ECO:0000313" key="1">
    <source>
        <dbReference type="EMBL" id="EWM20155.1"/>
    </source>
</evidence>
<dbReference type="EMBL" id="AZIL01003303">
    <property type="protein sequence ID" value="EWM20155.1"/>
    <property type="molecule type" value="Genomic_DNA"/>
</dbReference>
<gene>
    <name evidence="1" type="ORF">Naga_101478g1</name>
</gene>
<dbReference type="AlphaFoldDB" id="W7SZ69"/>
<sequence>MNMRYFTCILKGGAAEEGPPVRLREGIIFQPRSVSPKILSKGSHRSNGNPHDGAFFTLLLLLLHHACTIPPSRTPSSLFLPPHES</sequence>
<dbReference type="Proteomes" id="UP000019335">
    <property type="component" value="Unassembled WGS sequence"/>
</dbReference>
<accession>W7SZ69</accession>
<evidence type="ECO:0000313" key="2">
    <source>
        <dbReference type="Proteomes" id="UP000019335"/>
    </source>
</evidence>
<keyword evidence="2" id="KW-1185">Reference proteome</keyword>
<reference evidence="1 2" key="1">
    <citation type="journal article" date="2014" name="Mol. Plant">
        <title>Chromosome Scale Genome Assembly and Transcriptome Profiling of Nannochloropsis gaditana in Nitrogen Depletion.</title>
        <authorList>
            <person name="Corteggiani Carpinelli E."/>
            <person name="Telatin A."/>
            <person name="Vitulo N."/>
            <person name="Forcato C."/>
            <person name="D'Angelo M."/>
            <person name="Schiavon R."/>
            <person name="Vezzi A."/>
            <person name="Giacometti G.M."/>
            <person name="Morosinotto T."/>
            <person name="Valle G."/>
        </authorList>
    </citation>
    <scope>NUCLEOTIDE SEQUENCE [LARGE SCALE GENOMIC DNA]</scope>
    <source>
        <strain evidence="1 2">B-31</strain>
    </source>
</reference>
<proteinExistence type="predicted"/>